<dbReference type="RefSeq" id="WP_208678751.1">
    <property type="nucleotide sequence ID" value="NZ_CP034671.2"/>
</dbReference>
<dbReference type="SUPFAM" id="SSF53850">
    <property type="entry name" value="Periplasmic binding protein-like II"/>
    <property type="match status" value="1"/>
</dbReference>
<gene>
    <name evidence="3" type="ORF">EKO22_07520</name>
</gene>
<feature type="compositionally biased region" description="Polar residues" evidence="1">
    <location>
        <begin position="1"/>
        <end position="10"/>
    </location>
</feature>
<dbReference type="AlphaFoldDB" id="A0AAT9JU94"/>
<organism evidence="3">
    <name type="scientific">Synechococcus elongatus PCC 11802</name>
    <dbReference type="NCBI Taxonomy" id="2283154"/>
    <lineage>
        <taxon>Bacteria</taxon>
        <taxon>Bacillati</taxon>
        <taxon>Cyanobacteriota</taxon>
        <taxon>Cyanophyceae</taxon>
        <taxon>Synechococcales</taxon>
        <taxon>Synechococcaceae</taxon>
        <taxon>Synechococcus</taxon>
    </lineage>
</organism>
<dbReference type="Pfam" id="PF12974">
    <property type="entry name" value="Phosphonate-bd"/>
    <property type="match status" value="1"/>
</dbReference>
<feature type="domain" description="Swt1-like HEPN" evidence="2">
    <location>
        <begin position="40"/>
        <end position="159"/>
    </location>
</feature>
<dbReference type="Pfam" id="PF18731">
    <property type="entry name" value="HEPN_Swt1"/>
    <property type="match status" value="1"/>
</dbReference>
<feature type="region of interest" description="Disordered" evidence="1">
    <location>
        <begin position="1"/>
        <end position="30"/>
    </location>
</feature>
<sequence length="572" mass="64566">MKNPVSTAPSKQADLSAESRQSLKELKPTQTGTYREPLSRALDALGAGLKPFVQRAMTEQFGPRWHQHEFIRKITPGPTYGIGGPVLDVYLLLKIIDQNRYWQSIFERRLPGISRWSIDSLRDLRNRIAHYDGHDPLFESREQAEQLIVTIKRVLKSIDSSQNVTIVESIHKEIRRSHWQQLKLVLLGRHPASPLVWLGLLALGIGGWRVAHYWQSPRISQTKIVIGSPNQRLDGYEDLTEALEQRLIPDNFIAYLLGKSIDIELQTDRSYPLAVSRLRSRQWDIVFGYSPVVSMQALEAGYRHVGVMFPHNPGYAAIIFSRQDSAIKTLGDIRPTTTVALGDPFSASKFYLPFTMLQGRSLTLVKGLNNREILDAVQNGGADVGVAAADPSYFNPEKQGFRVLARSQRLPTSIVATSPNLSDRDRAVLTQTLLSLPEDVRSPDKANYAAGPQPDYRYLRRVIEQVRAWSACLKPSDAPITFRCPPDQLWLTQGWVDAADFRGSAVLLDMTTVDGRSITLQIDRSLLDQLVAFRQVSDLVGRRVRVSLLRDGKARNQQQFTVLNLNQLEFWD</sequence>
<name>A0AAT9JU94_SYNEL</name>
<protein>
    <submittedName>
        <fullName evidence="3">PhnD/SsuA/transferrin family substrate-binding protein</fullName>
    </submittedName>
</protein>
<accession>A0AAT9JU94</accession>
<evidence type="ECO:0000259" key="2">
    <source>
        <dbReference type="Pfam" id="PF18731"/>
    </source>
</evidence>
<evidence type="ECO:0000313" key="3">
    <source>
        <dbReference type="EMBL" id="QFZ92229.2"/>
    </source>
</evidence>
<dbReference type="InterPro" id="IPR041650">
    <property type="entry name" value="HEPN_Swt1"/>
</dbReference>
<reference evidence="3" key="1">
    <citation type="submission" date="2024-01" db="EMBL/GenBank/DDBJ databases">
        <title>Synechococcus elongatus PCC 11802, a close yet different native of Synechococcus elongatus PCC 11801.</title>
        <authorList>
            <person name="Jaiswal D."/>
            <person name="Sengupta A."/>
            <person name="Sengupta S."/>
            <person name="Pakrasi H.B."/>
            <person name="Wangikar P."/>
        </authorList>
    </citation>
    <scope>NUCLEOTIDE SEQUENCE</scope>
    <source>
        <strain evidence="3">PCC 11802</strain>
    </source>
</reference>
<proteinExistence type="predicted"/>
<dbReference type="EMBL" id="CP034671">
    <property type="protein sequence ID" value="QFZ92229.2"/>
    <property type="molecule type" value="Genomic_DNA"/>
</dbReference>
<evidence type="ECO:0000256" key="1">
    <source>
        <dbReference type="SAM" id="MobiDB-lite"/>
    </source>
</evidence>
<dbReference type="Gene3D" id="3.40.190.10">
    <property type="entry name" value="Periplasmic binding protein-like II"/>
    <property type="match status" value="2"/>
</dbReference>